<dbReference type="GO" id="GO:0061458">
    <property type="term" value="P:reproductive system development"/>
    <property type="evidence" value="ECO:0007669"/>
    <property type="project" value="TreeGrafter"/>
</dbReference>
<dbReference type="GO" id="GO:0005634">
    <property type="term" value="C:nucleus"/>
    <property type="evidence" value="ECO:0007669"/>
    <property type="project" value="TreeGrafter"/>
</dbReference>
<dbReference type="AlphaFoldDB" id="A0A7N0T640"/>
<name>A0A7N0T640_KALFE</name>
<dbReference type="Gramene" id="Kaladp0024s0207.1.v1.1">
    <property type="protein sequence ID" value="Kaladp0024s0207.1.v1.1"/>
    <property type="gene ID" value="Kaladp0024s0207.v1.1"/>
</dbReference>
<dbReference type="Proteomes" id="UP000594263">
    <property type="component" value="Unplaced"/>
</dbReference>
<accession>A0A7N0T640</accession>
<organism evidence="1 2">
    <name type="scientific">Kalanchoe fedtschenkoi</name>
    <name type="common">Lavender scallops</name>
    <name type="synonym">South American air plant</name>
    <dbReference type="NCBI Taxonomy" id="63787"/>
    <lineage>
        <taxon>Eukaryota</taxon>
        <taxon>Viridiplantae</taxon>
        <taxon>Streptophyta</taxon>
        <taxon>Embryophyta</taxon>
        <taxon>Tracheophyta</taxon>
        <taxon>Spermatophyta</taxon>
        <taxon>Magnoliopsida</taxon>
        <taxon>eudicotyledons</taxon>
        <taxon>Gunneridae</taxon>
        <taxon>Pentapetalae</taxon>
        <taxon>Saxifragales</taxon>
        <taxon>Crassulaceae</taxon>
        <taxon>Kalanchoe</taxon>
    </lineage>
</organism>
<evidence type="ECO:0000313" key="2">
    <source>
        <dbReference type="Proteomes" id="UP000594263"/>
    </source>
</evidence>
<reference evidence="1" key="1">
    <citation type="submission" date="2021-01" db="UniProtKB">
        <authorList>
            <consortium name="EnsemblPlants"/>
        </authorList>
    </citation>
    <scope>IDENTIFICATION</scope>
</reference>
<sequence length="124" mass="14233">MRIGSFQFDSQVALLKGKYFAPLKISQEENVEIQWFYCTEKCQNWSLDCWHMELFLSEGFLNGNWKYKHIGARDVPKNTIGASVAIFDIKHLNDRSTSGFQVKYHVMKAGNDGEVVSIRVSLPV</sequence>
<dbReference type="OMA" id="KHIGARD"/>
<proteinExistence type="predicted"/>
<dbReference type="PANTHER" id="PTHR47149">
    <property type="entry name" value="F-BOX PROTEIN RMF"/>
    <property type="match status" value="1"/>
</dbReference>
<protein>
    <submittedName>
        <fullName evidence="1">Uncharacterized protein</fullName>
    </submittedName>
</protein>
<keyword evidence="2" id="KW-1185">Reference proteome</keyword>
<evidence type="ECO:0000313" key="1">
    <source>
        <dbReference type="EnsemblPlants" id="Kaladp0024s0207.1.v1.1"/>
    </source>
</evidence>
<dbReference type="PANTHER" id="PTHR47149:SF1">
    <property type="entry name" value="F-BOX PROTEIN RMF"/>
    <property type="match status" value="1"/>
</dbReference>
<dbReference type="EnsemblPlants" id="Kaladp0024s0207.1.v1.1">
    <property type="protein sequence ID" value="Kaladp0024s0207.1.v1.1"/>
    <property type="gene ID" value="Kaladp0024s0207.v1.1"/>
</dbReference>